<protein>
    <recommendedName>
        <fullName evidence="6 9">ATP phosphoribosyltransferase regulatory subunit</fullName>
    </recommendedName>
</protein>
<dbReference type="PROSITE" id="PS50862">
    <property type="entry name" value="AA_TRNA_LIGASE_II"/>
    <property type="match status" value="1"/>
</dbReference>
<feature type="binding site" evidence="10">
    <location>
        <position position="119"/>
    </location>
    <ligand>
        <name>L-histidine</name>
        <dbReference type="ChEBI" id="CHEBI:57595"/>
    </ligand>
</feature>
<dbReference type="InterPro" id="IPR041715">
    <property type="entry name" value="HisRS-like_core"/>
</dbReference>
<evidence type="ECO:0000259" key="11">
    <source>
        <dbReference type="PROSITE" id="PS50862"/>
    </source>
</evidence>
<feature type="domain" description="Aminoacyl-transfer RNA synthetases class-II family profile" evidence="11">
    <location>
        <begin position="26"/>
        <end position="287"/>
    </location>
</feature>
<feature type="binding site" evidence="10">
    <location>
        <position position="123"/>
    </location>
    <ligand>
        <name>L-histidine</name>
        <dbReference type="ChEBI" id="CHEBI:57595"/>
    </ligand>
</feature>
<dbReference type="SUPFAM" id="SSF52954">
    <property type="entry name" value="Class II aaRS ABD-related"/>
    <property type="match status" value="1"/>
</dbReference>
<dbReference type="GO" id="GO:0016757">
    <property type="term" value="F:glycosyltransferase activity"/>
    <property type="evidence" value="ECO:0007669"/>
    <property type="project" value="UniProtKB-KW"/>
</dbReference>
<accession>A0A4R1GE26</accession>
<evidence type="ECO:0000256" key="3">
    <source>
        <dbReference type="ARBA" id="ARBA00005539"/>
    </source>
</evidence>
<evidence type="ECO:0000256" key="9">
    <source>
        <dbReference type="HAMAP-Rule" id="MF_00125"/>
    </source>
</evidence>
<proteinExistence type="inferred from homology"/>
<evidence type="ECO:0000256" key="7">
    <source>
        <dbReference type="ARBA" id="ARBA00022490"/>
    </source>
</evidence>
<organism evidence="12 13">
    <name type="scientific">Phorcysia thermohydrogeniphila</name>
    <dbReference type="NCBI Taxonomy" id="936138"/>
    <lineage>
        <taxon>Bacteria</taxon>
        <taxon>Pseudomonadati</taxon>
        <taxon>Aquificota</taxon>
        <taxon>Aquificia</taxon>
        <taxon>Desulfurobacteriales</taxon>
        <taxon>Desulfurobacteriaceae</taxon>
        <taxon>Phorcysia</taxon>
    </lineage>
</organism>
<comment type="subunit">
    <text evidence="4 9">Heteromultimer composed of HisG and HisZ subunits.</text>
</comment>
<comment type="caution">
    <text evidence="12">The sequence shown here is derived from an EMBL/GenBank/DDBJ whole genome shotgun (WGS) entry which is preliminary data.</text>
</comment>
<dbReference type="PANTHER" id="PTHR43707">
    <property type="entry name" value="HISTIDYL-TRNA SYNTHETASE"/>
    <property type="match status" value="1"/>
</dbReference>
<comment type="subunit">
    <text evidence="5">Homodimer.</text>
</comment>
<dbReference type="Pfam" id="PF13393">
    <property type="entry name" value="tRNA-synt_His"/>
    <property type="match status" value="1"/>
</dbReference>
<comment type="miscellaneous">
    <text evidence="9">This function is generally fulfilled by the C-terminal part of HisG, which is missing in some bacteria such as this one.</text>
</comment>
<dbReference type="UniPathway" id="UPA00031">
    <property type="reaction ID" value="UER00006"/>
</dbReference>
<sequence>MGLTEIPEGFKTLLPEEAERRNRILFLMEEVIKLWGYEPILPPSIEFLSPFKVVDERLEELSFKIVDRITGKLMAVRPDFTPQVARIVASSFKNEEPPFRFYYSGKIFRDVPGEREIFQFGFELIGVKETEGDAEIVAVVVNILEKLGLKSFQIDIGHSEFVEGVLEELEIPDREEFLKLLAHKDLSGIELFLEERSITGSRRERILELMELYGKEDVLERAKGLFKNERSRKALKELEEIFSILRSYGFEKRVIFDLSEKRGMKYHTGVTFEVFHPLFGSSLGAGGRYDQLVGKFGRELPATGMALNVDALQLLLEKKGLFESHRKDFYIIDLRKELHKAYEVARALRERGYIATRDIVRRDFRKSMKTAFDKGYRFVVILNREETPHHLLYTSPDEFFKLDERDIPGSILSLIDRV</sequence>
<keyword evidence="9" id="KW-0028">Amino-acid biosynthesis</keyword>
<dbReference type="GO" id="GO:0006427">
    <property type="term" value="P:histidyl-tRNA aminoacylation"/>
    <property type="evidence" value="ECO:0007669"/>
    <property type="project" value="TreeGrafter"/>
</dbReference>
<evidence type="ECO:0000256" key="4">
    <source>
        <dbReference type="ARBA" id="ARBA00011496"/>
    </source>
</evidence>
<dbReference type="RefSeq" id="WP_132526988.1">
    <property type="nucleotide sequence ID" value="NZ_SMFV01000004.1"/>
</dbReference>
<evidence type="ECO:0000256" key="10">
    <source>
        <dbReference type="PIRSR" id="PIRSR001549-1"/>
    </source>
</evidence>
<feature type="binding site" evidence="10">
    <location>
        <position position="262"/>
    </location>
    <ligand>
        <name>L-histidine</name>
        <dbReference type="ChEBI" id="CHEBI:57595"/>
    </ligand>
</feature>
<dbReference type="CDD" id="cd00773">
    <property type="entry name" value="HisRS-like_core"/>
    <property type="match status" value="1"/>
</dbReference>
<keyword evidence="13" id="KW-1185">Reference proteome</keyword>
<dbReference type="AlphaFoldDB" id="A0A4R1GE26"/>
<name>A0A4R1GE26_9BACT</name>
<reference evidence="12 13" key="1">
    <citation type="submission" date="2019-03" db="EMBL/GenBank/DDBJ databases">
        <title>Genomic Encyclopedia of Archaeal and Bacterial Type Strains, Phase II (KMG-II): from individual species to whole genera.</title>
        <authorList>
            <person name="Goeker M."/>
        </authorList>
    </citation>
    <scope>NUCLEOTIDE SEQUENCE [LARGE SCALE GENOMIC DNA]</scope>
    <source>
        <strain evidence="12 13">DSM 24425</strain>
    </source>
</reference>
<evidence type="ECO:0000256" key="6">
    <source>
        <dbReference type="ARBA" id="ARBA00020397"/>
    </source>
</evidence>
<dbReference type="SUPFAM" id="SSF55681">
    <property type="entry name" value="Class II aaRS and biotin synthetases"/>
    <property type="match status" value="1"/>
</dbReference>
<dbReference type="InterPro" id="IPR006195">
    <property type="entry name" value="aa-tRNA-synth_II"/>
</dbReference>
<dbReference type="PIRSF" id="PIRSF001549">
    <property type="entry name" value="His-tRNA_synth"/>
    <property type="match status" value="1"/>
</dbReference>
<evidence type="ECO:0000256" key="5">
    <source>
        <dbReference type="ARBA" id="ARBA00011738"/>
    </source>
</evidence>
<comment type="subcellular location">
    <subcellularLocation>
        <location evidence="1 9">Cytoplasm</location>
    </subcellularLocation>
</comment>
<dbReference type="Gene3D" id="3.40.50.800">
    <property type="entry name" value="Anticodon-binding domain"/>
    <property type="match status" value="1"/>
</dbReference>
<dbReference type="InterPro" id="IPR004516">
    <property type="entry name" value="HisRS/HisZ"/>
</dbReference>
<dbReference type="NCBIfam" id="TIGR00443">
    <property type="entry name" value="hisZ_biosyn_reg"/>
    <property type="match status" value="1"/>
</dbReference>
<gene>
    <name evidence="9" type="primary">hisZ</name>
    <name evidence="12" type="ORF">CLV27_1296</name>
</gene>
<feature type="binding site" evidence="10">
    <location>
        <begin position="79"/>
        <end position="81"/>
    </location>
    <ligand>
        <name>L-histidine</name>
        <dbReference type="ChEBI" id="CHEBI:57595"/>
    </ligand>
</feature>
<keyword evidence="7 9" id="KW-0963">Cytoplasm</keyword>
<evidence type="ECO:0000313" key="13">
    <source>
        <dbReference type="Proteomes" id="UP000295777"/>
    </source>
</evidence>
<dbReference type="InterPro" id="IPR036621">
    <property type="entry name" value="Anticodon-bd_dom_sf"/>
</dbReference>
<feature type="binding site" evidence="10">
    <location>
        <position position="109"/>
    </location>
    <ligand>
        <name>L-histidine</name>
        <dbReference type="ChEBI" id="CHEBI:57595"/>
    </ligand>
</feature>
<dbReference type="HAMAP" id="MF_00125">
    <property type="entry name" value="HisZ"/>
    <property type="match status" value="1"/>
</dbReference>
<keyword evidence="12" id="KW-0328">Glycosyltransferase</keyword>
<dbReference type="Gene3D" id="3.30.930.10">
    <property type="entry name" value="Bira Bifunctional Protein, Domain 2"/>
    <property type="match status" value="1"/>
</dbReference>
<evidence type="ECO:0000256" key="1">
    <source>
        <dbReference type="ARBA" id="ARBA00004496"/>
    </source>
</evidence>
<evidence type="ECO:0000256" key="2">
    <source>
        <dbReference type="ARBA" id="ARBA00004667"/>
    </source>
</evidence>
<dbReference type="GO" id="GO:0000105">
    <property type="term" value="P:L-histidine biosynthetic process"/>
    <property type="evidence" value="ECO:0007669"/>
    <property type="project" value="UniProtKB-UniRule"/>
</dbReference>
<comment type="pathway">
    <text evidence="2 9">Amino-acid biosynthesis; L-histidine biosynthesis; L-histidine from 5-phospho-alpha-D-ribose 1-diphosphate: step 1/9.</text>
</comment>
<comment type="similarity">
    <text evidence="3 9">Belongs to the class-II aminoacyl-tRNA synthetase family. HisZ subfamily.</text>
</comment>
<dbReference type="PANTHER" id="PTHR43707:SF1">
    <property type="entry name" value="HISTIDINE--TRNA LIGASE, MITOCHONDRIAL-RELATED"/>
    <property type="match status" value="1"/>
</dbReference>
<keyword evidence="12" id="KW-0808">Transferase</keyword>
<dbReference type="GO" id="GO:0005737">
    <property type="term" value="C:cytoplasm"/>
    <property type="evidence" value="ECO:0007669"/>
    <property type="project" value="UniProtKB-SubCell"/>
</dbReference>
<keyword evidence="9" id="KW-0368">Histidine biosynthesis</keyword>
<dbReference type="InterPro" id="IPR045864">
    <property type="entry name" value="aa-tRNA-synth_II/BPL/LPL"/>
</dbReference>
<evidence type="ECO:0000256" key="8">
    <source>
        <dbReference type="ARBA" id="ARBA00025246"/>
    </source>
</evidence>
<dbReference type="Proteomes" id="UP000295777">
    <property type="component" value="Unassembled WGS sequence"/>
</dbReference>
<dbReference type="EMBL" id="SMFV01000004">
    <property type="protein sequence ID" value="TCK03979.1"/>
    <property type="molecule type" value="Genomic_DNA"/>
</dbReference>
<dbReference type="OrthoDB" id="9800814at2"/>
<dbReference type="InterPro" id="IPR004517">
    <property type="entry name" value="HisZ"/>
</dbReference>
<comment type="function">
    <text evidence="8 9">Required for the first step of histidine biosynthesis. May allow the feedback regulation of ATP phosphoribosyltransferase activity by histidine.</text>
</comment>
<dbReference type="GO" id="GO:0004821">
    <property type="term" value="F:histidine-tRNA ligase activity"/>
    <property type="evidence" value="ECO:0007669"/>
    <property type="project" value="TreeGrafter"/>
</dbReference>
<evidence type="ECO:0000313" key="12">
    <source>
        <dbReference type="EMBL" id="TCK03979.1"/>
    </source>
</evidence>